<evidence type="ECO:0000313" key="4">
    <source>
        <dbReference type="Proteomes" id="UP000242502"/>
    </source>
</evidence>
<dbReference type="InterPro" id="IPR024930">
    <property type="entry name" value="Skp_dom_sf"/>
</dbReference>
<accession>A0A1D2QQR9</accession>
<dbReference type="AlphaFoldDB" id="A0A1D2QQR9"/>
<dbReference type="PANTHER" id="PTHR35089">
    <property type="entry name" value="CHAPERONE PROTEIN SKP"/>
    <property type="match status" value="1"/>
</dbReference>
<dbReference type="Proteomes" id="UP000242502">
    <property type="component" value="Unassembled WGS sequence"/>
</dbReference>
<dbReference type="PANTHER" id="PTHR35089:SF1">
    <property type="entry name" value="CHAPERONE PROTEIN SKP"/>
    <property type="match status" value="1"/>
</dbReference>
<comment type="similarity">
    <text evidence="1">Belongs to the Skp family.</text>
</comment>
<dbReference type="GO" id="GO:0005829">
    <property type="term" value="C:cytosol"/>
    <property type="evidence" value="ECO:0007669"/>
    <property type="project" value="TreeGrafter"/>
</dbReference>
<proteinExistence type="inferred from homology"/>
<evidence type="ECO:0000256" key="1">
    <source>
        <dbReference type="ARBA" id="ARBA00009091"/>
    </source>
</evidence>
<comment type="caution">
    <text evidence="3">The sequence shown here is derived from an EMBL/GenBank/DDBJ whole genome shotgun (WGS) entry which is preliminary data.</text>
</comment>
<dbReference type="STRING" id="62101.AB835_06360"/>
<dbReference type="Pfam" id="PF03938">
    <property type="entry name" value="OmpH"/>
    <property type="match status" value="1"/>
</dbReference>
<dbReference type="GO" id="GO:0050821">
    <property type="term" value="P:protein stabilization"/>
    <property type="evidence" value="ECO:0007669"/>
    <property type="project" value="TreeGrafter"/>
</dbReference>
<evidence type="ECO:0000313" key="3">
    <source>
        <dbReference type="EMBL" id="ODS23939.1"/>
    </source>
</evidence>
<evidence type="ECO:0008006" key="5">
    <source>
        <dbReference type="Google" id="ProtNLM"/>
    </source>
</evidence>
<dbReference type="GO" id="GO:0051082">
    <property type="term" value="F:unfolded protein binding"/>
    <property type="evidence" value="ECO:0007669"/>
    <property type="project" value="InterPro"/>
</dbReference>
<dbReference type="Gene3D" id="3.30.910.20">
    <property type="entry name" value="Skp domain"/>
    <property type="match status" value="1"/>
</dbReference>
<sequence length="171" mass="19675">MKQNIIKLLVFGLLAGFYFSAFAVDKISVIDLNRVLGEADYSQEQYKKLQLSDAFKSSAKNISEQQKKLQGIQKEGKAKSLTWSEEQKQAHRQRMQRELNLFNQLGNQQEAMKRQVDADIEEVLLPKVKEIVNAIIKEKNIGLLLDSRAVYFGTPEFDITKEVITRLNKKK</sequence>
<name>A0A1D2QQR9_9GAMM</name>
<organism evidence="3 4">
    <name type="scientific">Candidatus Endobugula sertula</name>
    <name type="common">Bugula neritina bacterial symbiont</name>
    <dbReference type="NCBI Taxonomy" id="62101"/>
    <lineage>
        <taxon>Bacteria</taxon>
        <taxon>Pseudomonadati</taxon>
        <taxon>Pseudomonadota</taxon>
        <taxon>Gammaproteobacteria</taxon>
        <taxon>Cellvibrionales</taxon>
        <taxon>Cellvibrionaceae</taxon>
        <taxon>Candidatus Endobugula</taxon>
    </lineage>
</organism>
<gene>
    <name evidence="3" type="ORF">AB835_06360</name>
</gene>
<protein>
    <recommendedName>
        <fullName evidence="5">Molecular chaperone Skp</fullName>
    </recommendedName>
</protein>
<reference evidence="3 4" key="1">
    <citation type="journal article" date="2016" name="Appl. Environ. Microbiol.">
        <title>Lack of Overt Genome Reduction in the Bryostatin-Producing Bryozoan Symbiont "Candidatus Endobugula sertula".</title>
        <authorList>
            <person name="Miller I.J."/>
            <person name="Vanee N."/>
            <person name="Fong S.S."/>
            <person name="Lim-Fong G.E."/>
            <person name="Kwan J.C."/>
        </authorList>
    </citation>
    <scope>NUCLEOTIDE SEQUENCE [LARGE SCALE GENOMIC DNA]</scope>
    <source>
        <strain evidence="3">AB1-4</strain>
    </source>
</reference>
<dbReference type="SUPFAM" id="SSF111384">
    <property type="entry name" value="OmpH-like"/>
    <property type="match status" value="1"/>
</dbReference>
<dbReference type="SMART" id="SM00935">
    <property type="entry name" value="OmpH"/>
    <property type="match status" value="1"/>
</dbReference>
<keyword evidence="2" id="KW-0732">Signal</keyword>
<dbReference type="EMBL" id="MDLC01000017">
    <property type="protein sequence ID" value="ODS23939.1"/>
    <property type="molecule type" value="Genomic_DNA"/>
</dbReference>
<evidence type="ECO:0000256" key="2">
    <source>
        <dbReference type="ARBA" id="ARBA00022729"/>
    </source>
</evidence>
<dbReference type="InterPro" id="IPR005632">
    <property type="entry name" value="Chaperone_Skp"/>
</dbReference>